<dbReference type="Proteomes" id="UP001597347">
    <property type="component" value="Unassembled WGS sequence"/>
</dbReference>
<gene>
    <name evidence="3" type="ORF">ACFSBI_10990</name>
</gene>
<comment type="caution">
    <text evidence="3">The sequence shown here is derived from an EMBL/GenBank/DDBJ whole genome shotgun (WGS) entry which is preliminary data.</text>
</comment>
<dbReference type="SUPFAM" id="SSF49344">
    <property type="entry name" value="CBD9-like"/>
    <property type="match status" value="1"/>
</dbReference>
<sequence length="259" mass="28717">MQQHALTAYRTATPPDLDGRLAADCWRRAPRSSRFVDLVSGGPTGLDTRAAVLWDDDALYVGFEVEEPRVEARLTERDAHVWLDDDVELFVAGVDRYYELEVNALNTVYEVLFEWDDAGRDRAAGPAELRGDHPQAAPFDGVDHRHPRGPRTGFWGWDLPGLVTAVHVDGRLNDPSVVDAGWSVEIALPWAGLAVLADEAHPLPPRDGDIWRIAFARFNTDRMSADDSGGWALSPHGVWDAHVPERFPLVRFSSDPPPG</sequence>
<dbReference type="CDD" id="cd09620">
    <property type="entry name" value="CBM9_like_3"/>
    <property type="match status" value="1"/>
</dbReference>
<name>A0ABW4LFK5_9MICO</name>
<feature type="domain" description="Carbohydrate-binding" evidence="2">
    <location>
        <begin position="18"/>
        <end position="94"/>
    </location>
</feature>
<organism evidence="3 4">
    <name type="scientific">Amnibacterium endophyticum</name>
    <dbReference type="NCBI Taxonomy" id="2109337"/>
    <lineage>
        <taxon>Bacteria</taxon>
        <taxon>Bacillati</taxon>
        <taxon>Actinomycetota</taxon>
        <taxon>Actinomycetes</taxon>
        <taxon>Micrococcales</taxon>
        <taxon>Microbacteriaceae</taxon>
        <taxon>Amnibacterium</taxon>
    </lineage>
</organism>
<evidence type="ECO:0000256" key="1">
    <source>
        <dbReference type="SAM" id="MobiDB-lite"/>
    </source>
</evidence>
<evidence type="ECO:0000313" key="3">
    <source>
        <dbReference type="EMBL" id="MFD1722075.1"/>
    </source>
</evidence>
<dbReference type="Pfam" id="PF06452">
    <property type="entry name" value="CBM9_1"/>
    <property type="match status" value="1"/>
</dbReference>
<feature type="compositionally biased region" description="Basic and acidic residues" evidence="1">
    <location>
        <begin position="124"/>
        <end position="133"/>
    </location>
</feature>
<proteinExistence type="predicted"/>
<evidence type="ECO:0000313" key="4">
    <source>
        <dbReference type="Proteomes" id="UP001597347"/>
    </source>
</evidence>
<accession>A0ABW4LFK5</accession>
<dbReference type="InterPro" id="IPR010502">
    <property type="entry name" value="Carb-bd_dom_fam9"/>
</dbReference>
<evidence type="ECO:0000259" key="2">
    <source>
        <dbReference type="Pfam" id="PF06452"/>
    </source>
</evidence>
<dbReference type="Gene3D" id="2.60.40.1190">
    <property type="match status" value="1"/>
</dbReference>
<reference evidence="4" key="1">
    <citation type="journal article" date="2019" name="Int. J. Syst. Evol. Microbiol.">
        <title>The Global Catalogue of Microorganisms (GCM) 10K type strain sequencing project: providing services to taxonomists for standard genome sequencing and annotation.</title>
        <authorList>
            <consortium name="The Broad Institute Genomics Platform"/>
            <consortium name="The Broad Institute Genome Sequencing Center for Infectious Disease"/>
            <person name="Wu L."/>
            <person name="Ma J."/>
        </authorList>
    </citation>
    <scope>NUCLEOTIDE SEQUENCE [LARGE SCALE GENOMIC DNA]</scope>
    <source>
        <strain evidence="4">CGMCC 1.12471</strain>
    </source>
</reference>
<dbReference type="EMBL" id="JBHUEA010000016">
    <property type="protein sequence ID" value="MFD1722075.1"/>
    <property type="molecule type" value="Genomic_DNA"/>
</dbReference>
<feature type="region of interest" description="Disordered" evidence="1">
    <location>
        <begin position="124"/>
        <end position="143"/>
    </location>
</feature>
<dbReference type="RefSeq" id="WP_377934861.1">
    <property type="nucleotide sequence ID" value="NZ_JBHUEA010000016.1"/>
</dbReference>
<dbReference type="PANTHER" id="PTHR35532:SF5">
    <property type="entry name" value="CARBOHYDRATE-BINDING DOMAIN-CONTAINING PROTEIN"/>
    <property type="match status" value="1"/>
</dbReference>
<keyword evidence="4" id="KW-1185">Reference proteome</keyword>
<dbReference type="PANTHER" id="PTHR35532">
    <property type="entry name" value="SIMILAR TO POLYHYDROXYALKANOATE DEPOLYMERASE"/>
    <property type="match status" value="1"/>
</dbReference>
<protein>
    <submittedName>
        <fullName evidence="3">Carbohydrate-binding family 9-like protein</fullName>
    </submittedName>
</protein>